<evidence type="ECO:0000256" key="1">
    <source>
        <dbReference type="SAM" id="MobiDB-lite"/>
    </source>
</evidence>
<feature type="compositionally biased region" description="Basic and acidic residues" evidence="1">
    <location>
        <begin position="78"/>
        <end position="94"/>
    </location>
</feature>
<evidence type="ECO:0008006" key="5">
    <source>
        <dbReference type="Google" id="ProtNLM"/>
    </source>
</evidence>
<dbReference type="AlphaFoldDB" id="A0A8D5GAF6"/>
<feature type="region of interest" description="Disordered" evidence="1">
    <location>
        <begin position="56"/>
        <end position="94"/>
    </location>
</feature>
<dbReference type="Proteomes" id="UP000826722">
    <property type="component" value="Chromosome"/>
</dbReference>
<protein>
    <recommendedName>
        <fullName evidence="5">Protein TolA</fullName>
    </recommendedName>
</protein>
<keyword evidence="2" id="KW-0472">Membrane</keyword>
<keyword evidence="2" id="KW-0812">Transmembrane</keyword>
<proteinExistence type="predicted"/>
<evidence type="ECO:0000313" key="4">
    <source>
        <dbReference type="Proteomes" id="UP000826722"/>
    </source>
</evidence>
<feature type="compositionally biased region" description="Basic and acidic residues" evidence="1">
    <location>
        <begin position="56"/>
        <end position="66"/>
    </location>
</feature>
<keyword evidence="4" id="KW-1185">Reference proteome</keyword>
<dbReference type="Pfam" id="PF13103">
    <property type="entry name" value="TonB_2"/>
    <property type="match status" value="1"/>
</dbReference>
<accession>A0A8D5GAF6</accession>
<evidence type="ECO:0000313" key="3">
    <source>
        <dbReference type="EMBL" id="BCM25986.1"/>
    </source>
</evidence>
<keyword evidence="2" id="KW-1133">Transmembrane helix</keyword>
<sequence length="260" mass="28712">MIRSRENPVAIQAGALSVLVHAVLLSILVLSFNWRTVRPASVAEVELWDNLPQQKAVEKPVEKPVEKVVPPEPPKPVEQPKPEPKPEPVVEPKPDIQMKKVPVKEIPKVEKPIVKPDPPKPDQKKIKEDLLKKLQQDMLKEDSKPAHSDVPKIEGPVSPTTNQASQGEIDKYRSLISSKIHRYVNNQLCGTGKPELLIGLELMPTGEVIGVPKIVKSSGIIACDDAVIRAILLAQPLPLPTQPDLLAQFRSLNLNFTPNN</sequence>
<dbReference type="Gene3D" id="3.30.1150.10">
    <property type="match status" value="1"/>
</dbReference>
<gene>
    <name evidence="3" type="ORF">ZMTM_22450</name>
</gene>
<feature type="region of interest" description="Disordered" evidence="1">
    <location>
        <begin position="140"/>
        <end position="165"/>
    </location>
</feature>
<dbReference type="SUPFAM" id="SSF74653">
    <property type="entry name" value="TolA/TonB C-terminal domain"/>
    <property type="match status" value="1"/>
</dbReference>
<reference evidence="3" key="1">
    <citation type="journal article" date="2021" name="Arch. Microbiol.">
        <title>Methyloradius palustris gen. nov., sp. nov., a methanol-oxidizing bacterium isolated from snow.</title>
        <authorList>
            <person name="Miyadera T."/>
            <person name="Kojima H."/>
            <person name="Fukui M."/>
        </authorList>
    </citation>
    <scope>NUCLEOTIDE SEQUENCE</scope>
    <source>
        <strain evidence="3">Zm11</strain>
    </source>
</reference>
<organism evidence="3 4">
    <name type="scientific">Methyloradius palustris</name>
    <dbReference type="NCBI Taxonomy" id="2778876"/>
    <lineage>
        <taxon>Bacteria</taxon>
        <taxon>Pseudomonadati</taxon>
        <taxon>Pseudomonadota</taxon>
        <taxon>Betaproteobacteria</taxon>
        <taxon>Nitrosomonadales</taxon>
        <taxon>Methylophilaceae</taxon>
        <taxon>Methyloradius</taxon>
    </lineage>
</organism>
<dbReference type="RefSeq" id="WP_221764021.1">
    <property type="nucleotide sequence ID" value="NZ_AP024110.1"/>
</dbReference>
<dbReference type="KEGG" id="mpau:ZMTM_22450"/>
<dbReference type="EMBL" id="AP024110">
    <property type="protein sequence ID" value="BCM25986.1"/>
    <property type="molecule type" value="Genomic_DNA"/>
</dbReference>
<name>A0A8D5GAF6_9PROT</name>
<feature type="compositionally biased region" description="Basic and acidic residues" evidence="1">
    <location>
        <begin position="140"/>
        <end position="152"/>
    </location>
</feature>
<feature type="transmembrane region" description="Helical" evidence="2">
    <location>
        <begin position="12"/>
        <end position="34"/>
    </location>
</feature>
<evidence type="ECO:0000256" key="2">
    <source>
        <dbReference type="SAM" id="Phobius"/>
    </source>
</evidence>